<feature type="region of interest" description="Disordered" evidence="1">
    <location>
        <begin position="95"/>
        <end position="145"/>
    </location>
</feature>
<comment type="caution">
    <text evidence="2">The sequence shown here is derived from an EMBL/GenBank/DDBJ whole genome shotgun (WGS) entry which is preliminary data.</text>
</comment>
<reference evidence="2 3" key="1">
    <citation type="journal article" date="2018" name="BMC Genomics">
        <title>Comparative genome analyses reveal sequence features reflecting distinct modes of host-adaptation between dicot and monocot powdery mildew.</title>
        <authorList>
            <person name="Wu Y."/>
            <person name="Ma X."/>
            <person name="Pan Z."/>
            <person name="Kale S.D."/>
            <person name="Song Y."/>
            <person name="King H."/>
            <person name="Zhang Q."/>
            <person name="Presley C."/>
            <person name="Deng X."/>
            <person name="Wei C.I."/>
            <person name="Xiao S."/>
        </authorList>
    </citation>
    <scope>NUCLEOTIDE SEQUENCE [LARGE SCALE GENOMIC DNA]</scope>
    <source>
        <strain evidence="2">UMSG2</strain>
    </source>
</reference>
<evidence type="ECO:0000313" key="2">
    <source>
        <dbReference type="EMBL" id="RKF57556.1"/>
    </source>
</evidence>
<name>A0A420HJE7_9PEZI</name>
<gene>
    <name evidence="2" type="ORF">OnM2_073067</name>
</gene>
<feature type="compositionally biased region" description="Basic and acidic residues" evidence="1">
    <location>
        <begin position="128"/>
        <end position="145"/>
    </location>
</feature>
<keyword evidence="3" id="KW-1185">Reference proteome</keyword>
<evidence type="ECO:0000256" key="1">
    <source>
        <dbReference type="SAM" id="MobiDB-lite"/>
    </source>
</evidence>
<dbReference type="Proteomes" id="UP000286134">
    <property type="component" value="Unassembled WGS sequence"/>
</dbReference>
<feature type="compositionally biased region" description="Basic and acidic residues" evidence="1">
    <location>
        <begin position="103"/>
        <end position="121"/>
    </location>
</feature>
<evidence type="ECO:0000313" key="3">
    <source>
        <dbReference type="Proteomes" id="UP000286134"/>
    </source>
</evidence>
<accession>A0A420HJE7</accession>
<organism evidence="2 3">
    <name type="scientific">Erysiphe neolycopersici</name>
    <dbReference type="NCBI Taxonomy" id="212602"/>
    <lineage>
        <taxon>Eukaryota</taxon>
        <taxon>Fungi</taxon>
        <taxon>Dikarya</taxon>
        <taxon>Ascomycota</taxon>
        <taxon>Pezizomycotina</taxon>
        <taxon>Leotiomycetes</taxon>
        <taxon>Erysiphales</taxon>
        <taxon>Erysiphaceae</taxon>
        <taxon>Erysiphe</taxon>
    </lineage>
</organism>
<sequence length="378" mass="43375">MDNMQAQIERLEERWLLAEDRLDNLDVTTTNIQNDITDVQLNISTMQKQVARTDKNVEDIMKLLQRVANVPTNLKVDSDDEASIQSINSLAFKYPSKGNQTYKGKEGTHIRSPKEDKKESFQDSDLSDPLKESINKSFKDPERLPNGDFNLEIPYKMPQALTSQEQRILQDWPEVVLPSQAHLYGATSHKNKVNFKPDTKLTIANHTVIQTLSDAQDQLKIALIPYHLWAMRLTHIMDGDFQQISIWARQSNLTWLDLVESIIQLLKRSRALYSPMTLFSMMTPQSQETNLQFAERIRLAFYRLPVQHRSSLGIKEAFSDKLAEHMPLVLLELRKDIDNLTTAAAIEETIQISRLLAQNLSVKDRLNYSSLQTTVVSN</sequence>
<proteinExistence type="predicted"/>
<dbReference type="Gene3D" id="1.20.5.340">
    <property type="match status" value="1"/>
</dbReference>
<protein>
    <submittedName>
        <fullName evidence="2">Uncharacterized protein</fullName>
    </submittedName>
</protein>
<dbReference type="OrthoDB" id="3599109at2759"/>
<dbReference type="AlphaFoldDB" id="A0A420HJE7"/>
<dbReference type="EMBL" id="MCFK01007341">
    <property type="protein sequence ID" value="RKF57556.1"/>
    <property type="molecule type" value="Genomic_DNA"/>
</dbReference>